<dbReference type="Proteomes" id="UP000178129">
    <property type="component" value="Unassembled WGS sequence"/>
</dbReference>
<dbReference type="STRING" id="914237.A0A1E1JY16"/>
<comment type="caution">
    <text evidence="5">The sequence shown here is derived from an EMBL/GenBank/DDBJ whole genome shotgun (WGS) entry which is preliminary data.</text>
</comment>
<feature type="domain" description="Carboxylesterase type B" evidence="4">
    <location>
        <begin position="35"/>
        <end position="368"/>
    </location>
</feature>
<evidence type="ECO:0000256" key="1">
    <source>
        <dbReference type="ARBA" id="ARBA00005964"/>
    </source>
</evidence>
<feature type="chain" id="PRO_5009362633" description="Carboxylic ester hydrolase" evidence="3">
    <location>
        <begin position="28"/>
        <end position="510"/>
    </location>
</feature>
<gene>
    <name evidence="5" type="ORF">RCO7_06834</name>
</gene>
<evidence type="ECO:0000313" key="6">
    <source>
        <dbReference type="Proteomes" id="UP000178129"/>
    </source>
</evidence>
<dbReference type="EC" id="3.1.1.-" evidence="3"/>
<dbReference type="PANTHER" id="PTHR43918:SF4">
    <property type="entry name" value="CARBOXYLIC ESTER HYDROLASE"/>
    <property type="match status" value="1"/>
</dbReference>
<dbReference type="GO" id="GO:0052689">
    <property type="term" value="F:carboxylic ester hydrolase activity"/>
    <property type="evidence" value="ECO:0007669"/>
    <property type="project" value="TreeGrafter"/>
</dbReference>
<evidence type="ECO:0000313" key="5">
    <source>
        <dbReference type="EMBL" id="CZS90612.1"/>
    </source>
</evidence>
<proteinExistence type="inferred from homology"/>
<evidence type="ECO:0000256" key="3">
    <source>
        <dbReference type="RuleBase" id="RU361235"/>
    </source>
</evidence>
<keyword evidence="6" id="KW-1185">Reference proteome</keyword>
<feature type="signal peptide" evidence="3">
    <location>
        <begin position="1"/>
        <end position="27"/>
    </location>
</feature>
<dbReference type="SUPFAM" id="SSF53474">
    <property type="entry name" value="alpha/beta-Hydrolases"/>
    <property type="match status" value="1"/>
</dbReference>
<dbReference type="PANTHER" id="PTHR43918">
    <property type="entry name" value="ACETYLCHOLINESTERASE"/>
    <property type="match status" value="1"/>
</dbReference>
<dbReference type="InterPro" id="IPR019826">
    <property type="entry name" value="Carboxylesterase_B_AS"/>
</dbReference>
<reference evidence="6" key="1">
    <citation type="submission" date="2016-03" db="EMBL/GenBank/DDBJ databases">
        <authorList>
            <person name="Ploux O."/>
        </authorList>
    </citation>
    <scope>NUCLEOTIDE SEQUENCE [LARGE SCALE GENOMIC DNA]</scope>
    <source>
        <strain evidence="6">UK7</strain>
    </source>
</reference>
<dbReference type="AlphaFoldDB" id="A0A1E1JY16"/>
<dbReference type="InterPro" id="IPR050654">
    <property type="entry name" value="AChE-related_enzymes"/>
</dbReference>
<accession>A0A1E1JY16</accession>
<protein>
    <recommendedName>
        <fullName evidence="3">Carboxylic ester hydrolase</fullName>
        <ecNumber evidence="3">3.1.1.-</ecNumber>
    </recommendedName>
</protein>
<dbReference type="InterPro" id="IPR002018">
    <property type="entry name" value="CarbesteraseB"/>
</dbReference>
<evidence type="ECO:0000259" key="4">
    <source>
        <dbReference type="Pfam" id="PF00135"/>
    </source>
</evidence>
<dbReference type="InterPro" id="IPR029058">
    <property type="entry name" value="AB_hydrolase_fold"/>
</dbReference>
<dbReference type="Pfam" id="PF00135">
    <property type="entry name" value="COesterase"/>
    <property type="match status" value="2"/>
</dbReference>
<dbReference type="Gene3D" id="3.40.50.1820">
    <property type="entry name" value="alpha/beta hydrolase"/>
    <property type="match status" value="2"/>
</dbReference>
<evidence type="ECO:0000256" key="2">
    <source>
        <dbReference type="ARBA" id="ARBA00022801"/>
    </source>
</evidence>
<dbReference type="PROSITE" id="PS00122">
    <property type="entry name" value="CARBOXYLESTERASE_B_1"/>
    <property type="match status" value="1"/>
</dbReference>
<feature type="domain" description="Carboxylesterase type B" evidence="4">
    <location>
        <begin position="372"/>
        <end position="468"/>
    </location>
</feature>
<dbReference type="EMBL" id="FJUW01000004">
    <property type="protein sequence ID" value="CZS90612.1"/>
    <property type="molecule type" value="Genomic_DNA"/>
</dbReference>
<comment type="similarity">
    <text evidence="1 3">Belongs to the type-B carboxylesterase/lipase family.</text>
</comment>
<sequence>MTSFTSITRGLLGKLLLVAVLNDFCSAIDSLQVKTTVGVSYGIINGTSPHVAQFLGIPYAEPPVGPLRWAAPVPKSPQHIIDATRFGASCPQIPDPYAPDVYTADVQEYNTNSPTSEDCLNLNVWAPFDKHSRKLPVVVWIFGGGFQAGGLDVEYQIPSPWVERTQSHIVVAINYRLNIFGFPNAAGQPHNEYNVGLLDQRLALEWVRSNIDSFGGDPSRITLWGQSAGASSVDYYNFAYINDPIVRGLIMDSGTALHPTMLAPDPSHSNFTSVAKQFGCGGLKPGAELQCMRKISFVDIENFLQSGKLPSLNFSPVPDDVVVFSDYTVRALAGKYTKLPAIIGSNSNEGVSLVRYSPGGVNMEDANYNTLSHFTCPAVQAAKDRHSLNVPTFRYLYAGNFTNISPRPWQSAYHASELPMIFGTSGIARGKSTPFQVAVSEAMQDMWLAFITSGPAGLNRRRWHAYQPGGSVLEFGSGDEVMRYLPNDDFEKICDGIEPLPGSVPPKIDL</sequence>
<dbReference type="InParanoid" id="A0A1E1JY16"/>
<keyword evidence="2 3" id="KW-0378">Hydrolase</keyword>
<keyword evidence="3" id="KW-0732">Signal</keyword>
<organism evidence="5 6">
    <name type="scientific">Rhynchosporium graminicola</name>
    <dbReference type="NCBI Taxonomy" id="2792576"/>
    <lineage>
        <taxon>Eukaryota</taxon>
        <taxon>Fungi</taxon>
        <taxon>Dikarya</taxon>
        <taxon>Ascomycota</taxon>
        <taxon>Pezizomycotina</taxon>
        <taxon>Leotiomycetes</taxon>
        <taxon>Helotiales</taxon>
        <taxon>Ploettnerulaceae</taxon>
        <taxon>Rhynchosporium</taxon>
    </lineage>
</organism>
<name>A0A1E1JY16_9HELO</name>